<sequence length="61" mass="6865">MMISSLLRGKPEGCQHSGQLLSGSHPGISVMEKHLKCTYIQWHHLLYFFFPILGSHVLAAM</sequence>
<reference evidence="1" key="2">
    <citation type="journal article" date="2015" name="Data Brief">
        <title>Shoot transcriptome of the giant reed, Arundo donax.</title>
        <authorList>
            <person name="Barrero R.A."/>
            <person name="Guerrero F.D."/>
            <person name="Moolhuijzen P."/>
            <person name="Goolsby J.A."/>
            <person name="Tidwell J."/>
            <person name="Bellgard S.E."/>
            <person name="Bellgard M.I."/>
        </authorList>
    </citation>
    <scope>NUCLEOTIDE SEQUENCE</scope>
    <source>
        <tissue evidence="1">Shoot tissue taken approximately 20 cm above the soil surface</tissue>
    </source>
</reference>
<accession>A0A0A9D4G2</accession>
<name>A0A0A9D4G2_ARUDO</name>
<organism evidence="1">
    <name type="scientific">Arundo donax</name>
    <name type="common">Giant reed</name>
    <name type="synonym">Donax arundinaceus</name>
    <dbReference type="NCBI Taxonomy" id="35708"/>
    <lineage>
        <taxon>Eukaryota</taxon>
        <taxon>Viridiplantae</taxon>
        <taxon>Streptophyta</taxon>
        <taxon>Embryophyta</taxon>
        <taxon>Tracheophyta</taxon>
        <taxon>Spermatophyta</taxon>
        <taxon>Magnoliopsida</taxon>
        <taxon>Liliopsida</taxon>
        <taxon>Poales</taxon>
        <taxon>Poaceae</taxon>
        <taxon>PACMAD clade</taxon>
        <taxon>Arundinoideae</taxon>
        <taxon>Arundineae</taxon>
        <taxon>Arundo</taxon>
    </lineage>
</organism>
<dbReference type="EMBL" id="GBRH01214396">
    <property type="protein sequence ID" value="JAD83499.1"/>
    <property type="molecule type" value="Transcribed_RNA"/>
</dbReference>
<evidence type="ECO:0000313" key="1">
    <source>
        <dbReference type="EMBL" id="JAD83499.1"/>
    </source>
</evidence>
<protein>
    <submittedName>
        <fullName evidence="1">Uncharacterized protein</fullName>
    </submittedName>
</protein>
<proteinExistence type="predicted"/>
<reference evidence="1" key="1">
    <citation type="submission" date="2014-09" db="EMBL/GenBank/DDBJ databases">
        <authorList>
            <person name="Magalhaes I.L.F."/>
            <person name="Oliveira U."/>
            <person name="Santos F.R."/>
            <person name="Vidigal T.H.D.A."/>
            <person name="Brescovit A.D."/>
            <person name="Santos A.J."/>
        </authorList>
    </citation>
    <scope>NUCLEOTIDE SEQUENCE</scope>
    <source>
        <tissue evidence="1">Shoot tissue taken approximately 20 cm above the soil surface</tissue>
    </source>
</reference>
<dbReference type="AlphaFoldDB" id="A0A0A9D4G2"/>